<evidence type="ECO:0000256" key="2">
    <source>
        <dbReference type="ARBA" id="ARBA00022801"/>
    </source>
</evidence>
<gene>
    <name evidence="4" type="ORF">SAMN05421824_0875</name>
</gene>
<reference evidence="4 5" key="1">
    <citation type="submission" date="2016-10" db="EMBL/GenBank/DDBJ databases">
        <authorList>
            <person name="de Groot N.N."/>
        </authorList>
    </citation>
    <scope>NUCLEOTIDE SEQUENCE [LARGE SCALE GENOMIC DNA]</scope>
    <source>
        <strain evidence="4 5">DSM 21035</strain>
    </source>
</reference>
<dbReference type="SUPFAM" id="SSF53649">
    <property type="entry name" value="Alkaline phosphatase-like"/>
    <property type="match status" value="1"/>
</dbReference>
<dbReference type="InterPro" id="IPR017850">
    <property type="entry name" value="Alkaline_phosphatase_core_sf"/>
</dbReference>
<accession>A0A1H9CD52</accession>
<name>A0A1H9CD52_9FLAO</name>
<dbReference type="AlphaFoldDB" id="A0A1H9CD52"/>
<keyword evidence="5" id="KW-1185">Reference proteome</keyword>
<proteinExistence type="inferred from homology"/>
<dbReference type="PANTHER" id="PTHR43751:SF3">
    <property type="entry name" value="SULFATASE N-TERMINAL DOMAIN-CONTAINING PROTEIN"/>
    <property type="match status" value="1"/>
</dbReference>
<sequence length="529" mass="60596">MGRYSKKVKYLILSILLAVSFSCKEPPKNEASNSEKSKPNIIYILADDLGYGELGVYGQEKIETPNIDALAKNGMRFTQHYTSAPVCAPARYMLLTGKHSGHAYIRGNDEWNERGDVWDYRKTILDSTLEGQRPIPKNTLLFPKKLQENGYATGMVGKWGLGAPHTESLPTKMGFDFFFGYNCQRQAHTYYPVHVYRNEKRVHLNNDTIKPSRKLLKDADPNDPESYKDYTLNDYTPELFFDEMLGFIDREKDNPFFFYWATPIPHNPIQAPQRWVDYYKKKFGEEEPYLGKIGYYPHQNPRAGYAAMISYLDENVGKLVQYLKDNGLYENTLIMFSSDNGVTYSGGTDGEFFNSSGIFDEELGRAKGFVYEGGIRVPMIASWPGHIKPNTKTDLISAQYDVMATLSDLVGFEKPKDTDGISFLPTLRGEDNDQKEHEFLFWEYPEYGGQVAIRMGDWKVVRQNLKNKKKAPTLELYNLKEDPSENNNIAEKHPEIIKKAEAIFANEHQDAELERFRIPLIESGLTNNP</sequence>
<dbReference type="InterPro" id="IPR052701">
    <property type="entry name" value="GAG_Ulvan_Degrading_Sulfatases"/>
</dbReference>
<evidence type="ECO:0000313" key="5">
    <source>
        <dbReference type="Proteomes" id="UP000198999"/>
    </source>
</evidence>
<dbReference type="EMBL" id="FOFN01000001">
    <property type="protein sequence ID" value="SEP99116.1"/>
    <property type="molecule type" value="Genomic_DNA"/>
</dbReference>
<evidence type="ECO:0000313" key="4">
    <source>
        <dbReference type="EMBL" id="SEP99116.1"/>
    </source>
</evidence>
<comment type="similarity">
    <text evidence="1">Belongs to the sulfatase family.</text>
</comment>
<dbReference type="PANTHER" id="PTHR43751">
    <property type="entry name" value="SULFATASE"/>
    <property type="match status" value="1"/>
</dbReference>
<dbReference type="STRING" id="419940.SAMN05421824_0875"/>
<evidence type="ECO:0000256" key="1">
    <source>
        <dbReference type="ARBA" id="ARBA00008779"/>
    </source>
</evidence>
<evidence type="ECO:0000259" key="3">
    <source>
        <dbReference type="Pfam" id="PF00884"/>
    </source>
</evidence>
<protein>
    <submittedName>
        <fullName evidence="4">Arylsulfatase</fullName>
    </submittedName>
</protein>
<dbReference type="Proteomes" id="UP000198999">
    <property type="component" value="Unassembled WGS sequence"/>
</dbReference>
<dbReference type="Gene3D" id="3.40.720.10">
    <property type="entry name" value="Alkaline Phosphatase, subunit A"/>
    <property type="match status" value="1"/>
</dbReference>
<dbReference type="Gene3D" id="3.30.1120.10">
    <property type="match status" value="1"/>
</dbReference>
<dbReference type="GO" id="GO:0016787">
    <property type="term" value="F:hydrolase activity"/>
    <property type="evidence" value="ECO:0007669"/>
    <property type="project" value="UniProtKB-KW"/>
</dbReference>
<feature type="domain" description="Sulfatase N-terminal" evidence="3">
    <location>
        <begin position="39"/>
        <end position="411"/>
    </location>
</feature>
<dbReference type="Pfam" id="PF00884">
    <property type="entry name" value="Sulfatase"/>
    <property type="match status" value="1"/>
</dbReference>
<dbReference type="PROSITE" id="PS00523">
    <property type="entry name" value="SULFATASE_1"/>
    <property type="match status" value="1"/>
</dbReference>
<dbReference type="RefSeq" id="WP_092575907.1">
    <property type="nucleotide sequence ID" value="NZ_FOFN01000001.1"/>
</dbReference>
<dbReference type="CDD" id="cd16145">
    <property type="entry name" value="ARS_like"/>
    <property type="match status" value="1"/>
</dbReference>
<keyword evidence="2" id="KW-0378">Hydrolase</keyword>
<organism evidence="4 5">
    <name type="scientific">Hyunsoonleella jejuensis</name>
    <dbReference type="NCBI Taxonomy" id="419940"/>
    <lineage>
        <taxon>Bacteria</taxon>
        <taxon>Pseudomonadati</taxon>
        <taxon>Bacteroidota</taxon>
        <taxon>Flavobacteriia</taxon>
        <taxon>Flavobacteriales</taxon>
        <taxon>Flavobacteriaceae</taxon>
    </lineage>
</organism>
<dbReference type="PROSITE" id="PS51257">
    <property type="entry name" value="PROKAR_LIPOPROTEIN"/>
    <property type="match status" value="1"/>
</dbReference>
<dbReference type="OrthoDB" id="9765065at2"/>
<dbReference type="InterPro" id="IPR024607">
    <property type="entry name" value="Sulfatase_CS"/>
</dbReference>
<dbReference type="InterPro" id="IPR000917">
    <property type="entry name" value="Sulfatase_N"/>
</dbReference>